<dbReference type="InterPro" id="IPR036962">
    <property type="entry name" value="Glyco_hydro_3_N_sf"/>
</dbReference>
<evidence type="ECO:0000256" key="1">
    <source>
        <dbReference type="ARBA" id="ARBA00001231"/>
    </source>
</evidence>
<organism evidence="12 13">
    <name type="scientific">Candidatus Methylocalor cossyra</name>
    <dbReference type="NCBI Taxonomy" id="3108543"/>
    <lineage>
        <taxon>Bacteria</taxon>
        <taxon>Pseudomonadati</taxon>
        <taxon>Pseudomonadota</taxon>
        <taxon>Gammaproteobacteria</taxon>
        <taxon>Methylococcales</taxon>
        <taxon>Methylococcaceae</taxon>
        <taxon>Candidatus Methylocalor</taxon>
    </lineage>
</organism>
<dbReference type="GO" id="GO:0004563">
    <property type="term" value="F:beta-N-acetylhexosaminidase activity"/>
    <property type="evidence" value="ECO:0007669"/>
    <property type="project" value="UniProtKB-EC"/>
</dbReference>
<dbReference type="EMBL" id="OZ026884">
    <property type="protein sequence ID" value="CAL1240787.1"/>
    <property type="molecule type" value="Genomic_DNA"/>
</dbReference>
<evidence type="ECO:0000256" key="5">
    <source>
        <dbReference type="ARBA" id="ARBA00022960"/>
    </source>
</evidence>
<dbReference type="SUPFAM" id="SSF51445">
    <property type="entry name" value="(Trans)glycosidases"/>
    <property type="match status" value="1"/>
</dbReference>
<evidence type="ECO:0000256" key="8">
    <source>
        <dbReference type="ARBA" id="ARBA00023306"/>
    </source>
</evidence>
<keyword evidence="2 10" id="KW-0963">Cytoplasm</keyword>
<gene>
    <name evidence="10 12" type="primary">nagZ</name>
    <name evidence="12" type="ORF">MECH1_V1_2011</name>
</gene>
<evidence type="ECO:0000256" key="2">
    <source>
        <dbReference type="ARBA" id="ARBA00022490"/>
    </source>
</evidence>
<evidence type="ECO:0000256" key="4">
    <source>
        <dbReference type="ARBA" id="ARBA00022801"/>
    </source>
</evidence>
<keyword evidence="4 10" id="KW-0378">Hydrolase</keyword>
<dbReference type="Pfam" id="PF00933">
    <property type="entry name" value="Glyco_hydro_3"/>
    <property type="match status" value="1"/>
</dbReference>
<evidence type="ECO:0000256" key="7">
    <source>
        <dbReference type="ARBA" id="ARBA00023295"/>
    </source>
</evidence>
<feature type="binding site" evidence="10">
    <location>
        <position position="67"/>
    </location>
    <ligand>
        <name>substrate</name>
    </ligand>
</feature>
<dbReference type="InterPro" id="IPR022956">
    <property type="entry name" value="Beta_hexosaminidase_bac"/>
</dbReference>
<keyword evidence="6 10" id="KW-0573">Peptidoglycan synthesis</keyword>
<dbReference type="Proteomes" id="UP001497493">
    <property type="component" value="Chromosome"/>
</dbReference>
<comment type="similarity">
    <text evidence="10">Belongs to the glycosyl hydrolase 3 family. NagZ subfamily.</text>
</comment>
<comment type="catalytic activity">
    <reaction evidence="1 10">
        <text>Hydrolysis of terminal non-reducing N-acetyl-D-hexosamine residues in N-acetyl-beta-D-hexosaminides.</text>
        <dbReference type="EC" id="3.2.1.52"/>
    </reaction>
</comment>
<keyword evidence="3 10" id="KW-0132">Cell division</keyword>
<dbReference type="EC" id="3.2.1.52" evidence="10"/>
<evidence type="ECO:0000313" key="12">
    <source>
        <dbReference type="EMBL" id="CAL1240787.1"/>
    </source>
</evidence>
<reference evidence="12 13" key="1">
    <citation type="submission" date="2024-04" db="EMBL/GenBank/DDBJ databases">
        <authorList>
            <person name="Cremers G."/>
        </authorList>
    </citation>
    <scope>NUCLEOTIDE SEQUENCE [LARGE SCALE GENOMIC DNA]</scope>
    <source>
        <strain evidence="12">MeCH1-AG</strain>
    </source>
</reference>
<keyword evidence="13" id="KW-1185">Reference proteome</keyword>
<name>A0ABP1CA79_9GAMM</name>
<dbReference type="RefSeq" id="WP_348757352.1">
    <property type="nucleotide sequence ID" value="NZ_OZ026884.1"/>
</dbReference>
<sequence length="342" mass="36133">MSQPFQPGPVMLDLAGTALTPEEREQLACPAAGGVILFSRNYQTPEQITQLIAEIRAVRGDLLVAVDHEGGRVQRFRAGFTHLPPAVRYGAAGNGAELAEAGGWLMAAELRAVGVDFSFAPVLDLDGGVSAVIGDRAFGAEPETVTALALAFARGMRRAGMAAVGKHFPGHGGVAEDSHRELPVDRRSYAALEAWDLRPFRALIRAGLEGILSAHVVYPSVDERPAGFSPFWLREVLRRRLGFAGAVFSDDLSMAGAAWAGDPVERAGVALAAGCDMVLVCNAPGAAGRVLERLAGEPPDPGRINRLARLRGGPARDRATLLATADWRKAADWLASCNGDTT</sequence>
<keyword evidence="7 10" id="KW-0326">Glycosidase</keyword>
<keyword evidence="8 10" id="KW-0131">Cell cycle</keyword>
<feature type="site" description="Important for catalytic activity" evidence="10">
    <location>
        <position position="177"/>
    </location>
</feature>
<evidence type="ECO:0000256" key="6">
    <source>
        <dbReference type="ARBA" id="ARBA00022984"/>
    </source>
</evidence>
<comment type="pathway">
    <text evidence="10">Cell wall biogenesis; peptidoglycan recycling.</text>
</comment>
<dbReference type="InterPro" id="IPR001764">
    <property type="entry name" value="Glyco_hydro_3_N"/>
</dbReference>
<feature type="active site" description="Nucleophile" evidence="10">
    <location>
        <position position="250"/>
    </location>
</feature>
<evidence type="ECO:0000256" key="10">
    <source>
        <dbReference type="HAMAP-Rule" id="MF_00364"/>
    </source>
</evidence>
<proteinExistence type="inferred from homology"/>
<comment type="subcellular location">
    <subcellularLocation>
        <location evidence="10">Cytoplasm</location>
    </subcellularLocation>
</comment>
<dbReference type="InterPro" id="IPR050226">
    <property type="entry name" value="NagZ_Beta-hexosaminidase"/>
</dbReference>
<evidence type="ECO:0000256" key="9">
    <source>
        <dbReference type="ARBA" id="ARBA00023316"/>
    </source>
</evidence>
<dbReference type="PANTHER" id="PTHR30480:SF13">
    <property type="entry name" value="BETA-HEXOSAMINIDASE"/>
    <property type="match status" value="1"/>
</dbReference>
<keyword evidence="5 10" id="KW-0133">Cell shape</keyword>
<dbReference type="PANTHER" id="PTHR30480">
    <property type="entry name" value="BETA-HEXOSAMINIDASE-RELATED"/>
    <property type="match status" value="1"/>
</dbReference>
<feature type="binding site" evidence="10">
    <location>
        <begin position="166"/>
        <end position="167"/>
    </location>
    <ligand>
        <name>substrate</name>
    </ligand>
</feature>
<evidence type="ECO:0000313" key="13">
    <source>
        <dbReference type="Proteomes" id="UP001497493"/>
    </source>
</evidence>
<comment type="function">
    <text evidence="10">Plays a role in peptidoglycan recycling by cleaving the terminal beta-1,4-linked N-acetylglucosamine (GlcNAc) from peptide-linked peptidoglycan fragments, giving rise to free GlcNAc, anhydro-N-acetylmuramic acid and anhydro-N-acetylmuramic acid-linked peptides.</text>
</comment>
<dbReference type="InterPro" id="IPR017853">
    <property type="entry name" value="GH"/>
</dbReference>
<dbReference type="Gene3D" id="3.20.20.300">
    <property type="entry name" value="Glycoside hydrolase, family 3, N-terminal domain"/>
    <property type="match status" value="1"/>
</dbReference>
<evidence type="ECO:0000256" key="3">
    <source>
        <dbReference type="ARBA" id="ARBA00022618"/>
    </source>
</evidence>
<dbReference type="NCBIfam" id="NF003740">
    <property type="entry name" value="PRK05337.1"/>
    <property type="match status" value="1"/>
</dbReference>
<feature type="binding site" evidence="10">
    <location>
        <position position="75"/>
    </location>
    <ligand>
        <name>substrate</name>
    </ligand>
</feature>
<feature type="active site" description="Proton donor/acceptor" evidence="10">
    <location>
        <position position="179"/>
    </location>
</feature>
<feature type="domain" description="Glycoside hydrolase family 3 N-terminal" evidence="11">
    <location>
        <begin position="18"/>
        <end position="284"/>
    </location>
</feature>
<accession>A0ABP1CA79</accession>
<dbReference type="HAMAP" id="MF_00364">
    <property type="entry name" value="NagZ"/>
    <property type="match status" value="1"/>
</dbReference>
<feature type="binding site" evidence="10">
    <location>
        <position position="136"/>
    </location>
    <ligand>
        <name>substrate</name>
    </ligand>
</feature>
<evidence type="ECO:0000259" key="11">
    <source>
        <dbReference type="Pfam" id="PF00933"/>
    </source>
</evidence>
<keyword evidence="9 10" id="KW-0961">Cell wall biogenesis/degradation</keyword>
<protein>
    <recommendedName>
        <fullName evidence="10">Beta-hexosaminidase</fullName>
        <ecNumber evidence="10">3.2.1.52</ecNumber>
    </recommendedName>
    <alternativeName>
        <fullName evidence="10">Beta-N-acetylhexosaminidase</fullName>
    </alternativeName>
    <alternativeName>
        <fullName evidence="10">N-acetyl-beta-glucosaminidase</fullName>
    </alternativeName>
</protein>